<evidence type="ECO:0000256" key="1">
    <source>
        <dbReference type="ARBA" id="ARBA00008903"/>
    </source>
</evidence>
<accession>A0AAN6SV52</accession>
<dbReference type="Pfam" id="PF02423">
    <property type="entry name" value="OCD_Mu_crystall"/>
    <property type="match status" value="1"/>
</dbReference>
<dbReference type="PANTHER" id="PTHR13812:SF19">
    <property type="entry name" value="KETIMINE REDUCTASE MU-CRYSTALLIN"/>
    <property type="match status" value="1"/>
</dbReference>
<dbReference type="PANTHER" id="PTHR13812">
    <property type="entry name" value="KETIMINE REDUCTASE MU-CRYSTALLIN"/>
    <property type="match status" value="1"/>
</dbReference>
<dbReference type="EMBL" id="MU854320">
    <property type="protein sequence ID" value="KAK4044269.1"/>
    <property type="molecule type" value="Genomic_DNA"/>
</dbReference>
<sequence>MTLTVLTDDQIRSLLENLTAAELEGFRGALASALHEYSTGGKVGETAIHQPERISVHSTATGATTLFMPSCNSAGNGVKVITLTSATATATAAPTPTPQNTKPAIIRPTGAITLFTPSGTPHGLLHASTLTAFRTALASLCLVQARTAPLKTLVVFGCGEQAYWHVRLTLLACGREEVERVVFVNRRVSRSSREVVARFTEGVVGEGGRGRCTFEVWTREEEGFEGRLGAVLREADVVFCCTPSTEPLFDAEVLLGAEGQGKKGRLVVAIGSYTPEMREVPAGLIRQALAGGEREAGAVVVDTIEGALKEAGELIELGVGPEQLVELGELVELKEGETAAGTKRHNLAQWLQTGNVIYKSVGLGLMDLAIGMHVIEFAKEKGVGTHVQGF</sequence>
<name>A0AAN6SV52_9PEZI</name>
<dbReference type="Proteomes" id="UP001303115">
    <property type="component" value="Unassembled WGS sequence"/>
</dbReference>
<dbReference type="AlphaFoldDB" id="A0AAN6SV52"/>
<dbReference type="InterPro" id="IPR023401">
    <property type="entry name" value="ODC_N"/>
</dbReference>
<comment type="caution">
    <text evidence="2">The sequence shown here is derived from an EMBL/GenBank/DDBJ whole genome shotgun (WGS) entry which is preliminary data.</text>
</comment>
<reference evidence="3" key="1">
    <citation type="journal article" date="2023" name="Mol. Phylogenet. Evol.">
        <title>Genome-scale phylogeny and comparative genomics of the fungal order Sordariales.</title>
        <authorList>
            <person name="Hensen N."/>
            <person name="Bonometti L."/>
            <person name="Westerberg I."/>
            <person name="Brannstrom I.O."/>
            <person name="Guillou S."/>
            <person name="Cros-Aarteil S."/>
            <person name="Calhoun S."/>
            <person name="Haridas S."/>
            <person name="Kuo A."/>
            <person name="Mondo S."/>
            <person name="Pangilinan J."/>
            <person name="Riley R."/>
            <person name="LaButti K."/>
            <person name="Andreopoulos B."/>
            <person name="Lipzen A."/>
            <person name="Chen C."/>
            <person name="Yan M."/>
            <person name="Daum C."/>
            <person name="Ng V."/>
            <person name="Clum A."/>
            <person name="Steindorff A."/>
            <person name="Ohm R.A."/>
            <person name="Martin F."/>
            <person name="Silar P."/>
            <person name="Natvig D.O."/>
            <person name="Lalanne C."/>
            <person name="Gautier V."/>
            <person name="Ament-Velasquez S.L."/>
            <person name="Kruys A."/>
            <person name="Hutchinson M.I."/>
            <person name="Powell A.J."/>
            <person name="Barry K."/>
            <person name="Miller A.N."/>
            <person name="Grigoriev I.V."/>
            <person name="Debuchy R."/>
            <person name="Gladieux P."/>
            <person name="Hiltunen Thoren M."/>
            <person name="Johannesson H."/>
        </authorList>
    </citation>
    <scope>NUCLEOTIDE SEQUENCE [LARGE SCALE GENOMIC DNA]</scope>
    <source>
        <strain evidence="3">CBS 284.82</strain>
    </source>
</reference>
<proteinExistence type="inferred from homology"/>
<dbReference type="Gene3D" id="3.40.50.720">
    <property type="entry name" value="NAD(P)-binding Rossmann-like Domain"/>
    <property type="match status" value="1"/>
</dbReference>
<comment type="similarity">
    <text evidence="1">Belongs to the ornithine cyclodeaminase/mu-crystallin family.</text>
</comment>
<gene>
    <name evidence="2" type="ORF">C8A01DRAFT_31583</name>
</gene>
<dbReference type="Gene3D" id="3.30.1780.10">
    <property type="entry name" value="ornithine cyclodeaminase, domain 1"/>
    <property type="match status" value="1"/>
</dbReference>
<evidence type="ECO:0000313" key="2">
    <source>
        <dbReference type="EMBL" id="KAK4044269.1"/>
    </source>
</evidence>
<dbReference type="GO" id="GO:0005737">
    <property type="term" value="C:cytoplasm"/>
    <property type="evidence" value="ECO:0007669"/>
    <property type="project" value="TreeGrafter"/>
</dbReference>
<dbReference type="SUPFAM" id="SSF51735">
    <property type="entry name" value="NAD(P)-binding Rossmann-fold domains"/>
    <property type="match status" value="1"/>
</dbReference>
<keyword evidence="3" id="KW-1185">Reference proteome</keyword>
<dbReference type="InterPro" id="IPR003462">
    <property type="entry name" value="ODC_Mu_crystall"/>
</dbReference>
<organism evidence="2 3">
    <name type="scientific">Parachaetomium inaequale</name>
    <dbReference type="NCBI Taxonomy" id="2588326"/>
    <lineage>
        <taxon>Eukaryota</taxon>
        <taxon>Fungi</taxon>
        <taxon>Dikarya</taxon>
        <taxon>Ascomycota</taxon>
        <taxon>Pezizomycotina</taxon>
        <taxon>Sordariomycetes</taxon>
        <taxon>Sordariomycetidae</taxon>
        <taxon>Sordariales</taxon>
        <taxon>Chaetomiaceae</taxon>
        <taxon>Parachaetomium</taxon>
    </lineage>
</organism>
<evidence type="ECO:0000313" key="3">
    <source>
        <dbReference type="Proteomes" id="UP001303115"/>
    </source>
</evidence>
<dbReference type="InterPro" id="IPR036291">
    <property type="entry name" value="NAD(P)-bd_dom_sf"/>
</dbReference>
<protein>
    <submittedName>
        <fullName evidence="2">Delta(1)-pyrroline-2-carboxylate reductase</fullName>
    </submittedName>
</protein>